<name>A0A398CYG5_9BACL</name>
<evidence type="ECO:0000313" key="3">
    <source>
        <dbReference type="EMBL" id="RIE04034.1"/>
    </source>
</evidence>
<dbReference type="Pfam" id="PF00395">
    <property type="entry name" value="SLH"/>
    <property type="match status" value="1"/>
</dbReference>
<evidence type="ECO:0000259" key="2">
    <source>
        <dbReference type="PROSITE" id="PS51272"/>
    </source>
</evidence>
<dbReference type="InterPro" id="IPR001119">
    <property type="entry name" value="SLH_dom"/>
</dbReference>
<evidence type="ECO:0000256" key="1">
    <source>
        <dbReference type="SAM" id="MobiDB-lite"/>
    </source>
</evidence>
<sequence>MAKYLQLDVAKPIQSRFGDAKGRWSSSYIEALDRNSLISGYPDGSFRPGNNIPRLEAVTLINRMLFRGPLTNVSPSFPDVQKSNWGFGYVEEASRSHESTRNSDGSEVFVKSIEDNLQ</sequence>
<comment type="caution">
    <text evidence="3">The sequence shown here is derived from an EMBL/GenBank/DDBJ whole genome shotgun (WGS) entry which is preliminary data.</text>
</comment>
<gene>
    <name evidence="3" type="ORF">D3H35_08765</name>
</gene>
<evidence type="ECO:0000313" key="4">
    <source>
        <dbReference type="Proteomes" id="UP000266340"/>
    </source>
</evidence>
<feature type="domain" description="SLH" evidence="2">
    <location>
        <begin position="12"/>
        <end position="75"/>
    </location>
</feature>
<reference evidence="3 4" key="1">
    <citation type="submission" date="2018-09" db="EMBL/GenBank/DDBJ databases">
        <title>Cohnella cavernae sp. nov., isolated from a karst cave.</title>
        <authorList>
            <person name="Zhu H."/>
        </authorList>
    </citation>
    <scope>NUCLEOTIDE SEQUENCE [LARGE SCALE GENOMIC DNA]</scope>
    <source>
        <strain evidence="3 4">K2E09-144</strain>
    </source>
</reference>
<dbReference type="EMBL" id="QXJM01000029">
    <property type="protein sequence ID" value="RIE04034.1"/>
    <property type="molecule type" value="Genomic_DNA"/>
</dbReference>
<dbReference type="Proteomes" id="UP000266340">
    <property type="component" value="Unassembled WGS sequence"/>
</dbReference>
<accession>A0A398CYG5</accession>
<dbReference type="PROSITE" id="PS51272">
    <property type="entry name" value="SLH"/>
    <property type="match status" value="1"/>
</dbReference>
<protein>
    <submittedName>
        <fullName evidence="3">S-layer homology domain-containing protein</fullName>
    </submittedName>
</protein>
<organism evidence="3 4">
    <name type="scientific">Cohnella faecalis</name>
    <dbReference type="NCBI Taxonomy" id="2315694"/>
    <lineage>
        <taxon>Bacteria</taxon>
        <taxon>Bacillati</taxon>
        <taxon>Bacillota</taxon>
        <taxon>Bacilli</taxon>
        <taxon>Bacillales</taxon>
        <taxon>Paenibacillaceae</taxon>
        <taxon>Cohnella</taxon>
    </lineage>
</organism>
<keyword evidence="4" id="KW-1185">Reference proteome</keyword>
<proteinExistence type="predicted"/>
<dbReference type="AlphaFoldDB" id="A0A398CYG5"/>
<feature type="region of interest" description="Disordered" evidence="1">
    <location>
        <begin position="94"/>
        <end position="118"/>
    </location>
</feature>